<dbReference type="PANTHER" id="PTHR43591:SF110">
    <property type="entry name" value="RHODANESE DOMAIN-CONTAINING PROTEIN"/>
    <property type="match status" value="1"/>
</dbReference>
<evidence type="ECO:0000313" key="3">
    <source>
        <dbReference type="Proteomes" id="UP000654257"/>
    </source>
</evidence>
<dbReference type="InterPro" id="IPR029063">
    <property type="entry name" value="SAM-dependent_MTases_sf"/>
</dbReference>
<dbReference type="Proteomes" id="UP000654257">
    <property type="component" value="Unassembled WGS sequence"/>
</dbReference>
<name>A0A917LHD1_9NOCA</name>
<dbReference type="SUPFAM" id="SSF53335">
    <property type="entry name" value="S-adenosyl-L-methionine-dependent methyltransferases"/>
    <property type="match status" value="1"/>
</dbReference>
<dbReference type="Gene3D" id="3.40.50.150">
    <property type="entry name" value="Vaccinia Virus protein VP39"/>
    <property type="match status" value="1"/>
</dbReference>
<keyword evidence="3" id="KW-1185">Reference proteome</keyword>
<reference evidence="2" key="2">
    <citation type="submission" date="2020-09" db="EMBL/GenBank/DDBJ databases">
        <authorList>
            <person name="Sun Q."/>
            <person name="Sedlacek I."/>
        </authorList>
    </citation>
    <scope>NUCLEOTIDE SEQUENCE</scope>
    <source>
        <strain evidence="2">CCM 7905</strain>
    </source>
</reference>
<keyword evidence="2" id="KW-0489">Methyltransferase</keyword>
<dbReference type="EMBL" id="BMCU01000005">
    <property type="protein sequence ID" value="GGG23857.1"/>
    <property type="molecule type" value="Genomic_DNA"/>
</dbReference>
<keyword evidence="2" id="KW-0808">Transferase</keyword>
<dbReference type="GO" id="GO:0032259">
    <property type="term" value="P:methylation"/>
    <property type="evidence" value="ECO:0007669"/>
    <property type="project" value="UniProtKB-KW"/>
</dbReference>
<dbReference type="Pfam" id="PF13649">
    <property type="entry name" value="Methyltransf_25"/>
    <property type="match status" value="1"/>
</dbReference>
<comment type="caution">
    <text evidence="2">The sequence shown here is derived from an EMBL/GenBank/DDBJ whole genome shotgun (WGS) entry which is preliminary data.</text>
</comment>
<dbReference type="RefSeq" id="WP_188546869.1">
    <property type="nucleotide sequence ID" value="NZ_BMCU01000005.1"/>
</dbReference>
<gene>
    <name evidence="2" type="ORF">GCM10007304_42150</name>
</gene>
<dbReference type="AlphaFoldDB" id="A0A917LHD1"/>
<organism evidence="2 3">
    <name type="scientific">Rhodococcoides trifolii</name>
    <dbReference type="NCBI Taxonomy" id="908250"/>
    <lineage>
        <taxon>Bacteria</taxon>
        <taxon>Bacillati</taxon>
        <taxon>Actinomycetota</taxon>
        <taxon>Actinomycetes</taxon>
        <taxon>Mycobacteriales</taxon>
        <taxon>Nocardiaceae</taxon>
        <taxon>Rhodococcoides</taxon>
    </lineage>
</organism>
<feature type="domain" description="Methyltransferase" evidence="1">
    <location>
        <begin position="48"/>
        <end position="137"/>
    </location>
</feature>
<dbReference type="CDD" id="cd02440">
    <property type="entry name" value="AdoMet_MTases"/>
    <property type="match status" value="1"/>
</dbReference>
<accession>A0A917LHD1</accession>
<protein>
    <submittedName>
        <fullName evidence="2">Methyltransferase</fullName>
    </submittedName>
</protein>
<dbReference type="PANTHER" id="PTHR43591">
    <property type="entry name" value="METHYLTRANSFERASE"/>
    <property type="match status" value="1"/>
</dbReference>
<proteinExistence type="predicted"/>
<evidence type="ECO:0000259" key="1">
    <source>
        <dbReference type="Pfam" id="PF13649"/>
    </source>
</evidence>
<dbReference type="GO" id="GO:0008168">
    <property type="term" value="F:methyltransferase activity"/>
    <property type="evidence" value="ECO:0007669"/>
    <property type="project" value="UniProtKB-KW"/>
</dbReference>
<dbReference type="InterPro" id="IPR041698">
    <property type="entry name" value="Methyltransf_25"/>
</dbReference>
<evidence type="ECO:0000313" key="2">
    <source>
        <dbReference type="EMBL" id="GGG23857.1"/>
    </source>
</evidence>
<sequence length="221" mass="24048">MENSAAYDAIARDYAAHFEGALAAKPFDVAILRSFARSVLSSQRRTAVDVGCGPGDAAEVLAECGLEVQGVDASPVMVEIARTRHPSIDFAVADMSSLPFDDDSFDAVCAWYSIVHTPADTLAAVFDEFRRVLREDGWLLLAFQTNAPTLLLNNVFGHGTSLEFLRHDVDMVQELLMECGFVLHRDAIRTPNKASGETASQAFVVARAADHFAEPVVRRSC</sequence>
<reference evidence="2" key="1">
    <citation type="journal article" date="2014" name="Int. J. Syst. Evol. Microbiol.">
        <title>Complete genome sequence of Corynebacterium casei LMG S-19264T (=DSM 44701T), isolated from a smear-ripened cheese.</title>
        <authorList>
            <consortium name="US DOE Joint Genome Institute (JGI-PGF)"/>
            <person name="Walter F."/>
            <person name="Albersmeier A."/>
            <person name="Kalinowski J."/>
            <person name="Ruckert C."/>
        </authorList>
    </citation>
    <scope>NUCLEOTIDE SEQUENCE</scope>
    <source>
        <strain evidence="2">CCM 7905</strain>
    </source>
</reference>